<comment type="caution">
    <text evidence="3">The sequence shown here is derived from an EMBL/GenBank/DDBJ whole genome shotgun (WGS) entry which is preliminary data.</text>
</comment>
<feature type="compositionally biased region" description="Low complexity" evidence="2">
    <location>
        <begin position="1"/>
        <end position="17"/>
    </location>
</feature>
<reference evidence="3 4" key="1">
    <citation type="submission" date="2020-12" db="EMBL/GenBank/DDBJ databases">
        <title>Metabolic potential, ecology and presence of endohyphal bacteria is reflected in genomic diversity of Mucoromycotina.</title>
        <authorList>
            <person name="Muszewska A."/>
            <person name="Okrasinska A."/>
            <person name="Steczkiewicz K."/>
            <person name="Drgas O."/>
            <person name="Orlowska M."/>
            <person name="Perlinska-Lenart U."/>
            <person name="Aleksandrzak-Piekarczyk T."/>
            <person name="Szatraj K."/>
            <person name="Zielenkiewicz U."/>
            <person name="Pilsyk S."/>
            <person name="Malc E."/>
            <person name="Mieczkowski P."/>
            <person name="Kruszewska J.S."/>
            <person name="Biernat P."/>
            <person name="Pawlowska J."/>
        </authorList>
    </citation>
    <scope>NUCLEOTIDE SEQUENCE [LARGE SCALE GENOMIC DNA]</scope>
    <source>
        <strain evidence="3 4">CBS 142.35</strain>
    </source>
</reference>
<proteinExistence type="predicted"/>
<sequence length="432" mass="49184">MAPASTTDNDSYSSSTTQPTEMSTMDYYDMKGEILVAPQSPYYGGTGRRDSDTDSDKDLVISSLTESLQIHKEILERLNNEKDAYIADLRKERNEEQGSVLKEKEEAQIALETQMEQYRRLETAYSTMVKELEAKKEEYKRMESNFYAHVKSIRPTDDDLSTIQYEITHLANQMNNFCMGLKSKMDRSGGSEYILERWPKTRAYFLQQQSNINDNINPKASSDYSKDDMTTVERPRLEPWIITMFTEKLVTEALTKDIFNQPIHTGVSINETFKQLSTWIDERNTDWANRLRQQVSALVIRQAGEKEQASINQSLDALVDKLLNELCHIYPRVKDGPQQRKKLEAICARAAKLNLAMKGQDIRVFCGAIEEGVALFDSTTMKPVSKCEPEGTVIFVVCPPFIALDPKDEEHGFVIPAKVYCIPNTPSSTATE</sequence>
<feature type="region of interest" description="Disordered" evidence="2">
    <location>
        <begin position="1"/>
        <end position="20"/>
    </location>
</feature>
<organism evidence="3 4">
    <name type="scientific">Circinella minor</name>
    <dbReference type="NCBI Taxonomy" id="1195481"/>
    <lineage>
        <taxon>Eukaryota</taxon>
        <taxon>Fungi</taxon>
        <taxon>Fungi incertae sedis</taxon>
        <taxon>Mucoromycota</taxon>
        <taxon>Mucoromycotina</taxon>
        <taxon>Mucoromycetes</taxon>
        <taxon>Mucorales</taxon>
        <taxon>Lichtheimiaceae</taxon>
        <taxon>Circinella</taxon>
    </lineage>
</organism>
<keyword evidence="4" id="KW-1185">Reference proteome</keyword>
<dbReference type="OrthoDB" id="2439595at2759"/>
<accession>A0A8H7SDP3</accession>
<dbReference type="EMBL" id="JAEPRB010000015">
    <property type="protein sequence ID" value="KAG2226593.1"/>
    <property type="molecule type" value="Genomic_DNA"/>
</dbReference>
<dbReference type="AlphaFoldDB" id="A0A8H7SDP3"/>
<protein>
    <submittedName>
        <fullName evidence="3">Uncharacterized protein</fullName>
    </submittedName>
</protein>
<name>A0A8H7SDP3_9FUNG</name>
<evidence type="ECO:0000256" key="2">
    <source>
        <dbReference type="SAM" id="MobiDB-lite"/>
    </source>
</evidence>
<dbReference type="Proteomes" id="UP000646827">
    <property type="component" value="Unassembled WGS sequence"/>
</dbReference>
<evidence type="ECO:0000313" key="3">
    <source>
        <dbReference type="EMBL" id="KAG2226593.1"/>
    </source>
</evidence>
<gene>
    <name evidence="3" type="ORF">INT45_005079</name>
</gene>
<feature type="coiled-coil region" evidence="1">
    <location>
        <begin position="61"/>
        <end position="145"/>
    </location>
</feature>
<keyword evidence="1" id="KW-0175">Coiled coil</keyword>
<evidence type="ECO:0000256" key="1">
    <source>
        <dbReference type="SAM" id="Coils"/>
    </source>
</evidence>
<evidence type="ECO:0000313" key="4">
    <source>
        <dbReference type="Proteomes" id="UP000646827"/>
    </source>
</evidence>